<evidence type="ECO:0000313" key="17">
    <source>
        <dbReference type="Proteomes" id="UP000001072"/>
    </source>
</evidence>
<evidence type="ECO:0000256" key="7">
    <source>
        <dbReference type="ARBA" id="ARBA00023180"/>
    </source>
</evidence>
<dbReference type="GO" id="GO:0016020">
    <property type="term" value="C:membrane"/>
    <property type="evidence" value="ECO:0007669"/>
    <property type="project" value="InterPro"/>
</dbReference>
<keyword evidence="5 13" id="KW-0378">Hydrolase</keyword>
<evidence type="ECO:0000256" key="10">
    <source>
        <dbReference type="ARBA" id="ARBA00048605"/>
    </source>
</evidence>
<feature type="transmembrane region" description="Helical" evidence="15">
    <location>
        <begin position="38"/>
        <end position="61"/>
    </location>
</feature>
<evidence type="ECO:0000256" key="11">
    <source>
        <dbReference type="PIRSR" id="PIRSR601382-2"/>
    </source>
</evidence>
<keyword evidence="11" id="KW-0106">Calcium</keyword>
<dbReference type="InParanoid" id="F4S6B3"/>
<dbReference type="InterPro" id="IPR012341">
    <property type="entry name" value="6hp_glycosidase-like_sf"/>
</dbReference>
<keyword evidence="15" id="KW-1133">Transmembrane helix</keyword>
<dbReference type="PANTHER" id="PTHR11742">
    <property type="entry name" value="MANNOSYL-OLIGOSACCHARIDE ALPHA-1,2-MANNOSIDASE-RELATED"/>
    <property type="match status" value="1"/>
</dbReference>
<protein>
    <recommendedName>
        <fullName evidence="13">alpha-1,2-Mannosidase</fullName>
        <ecNumber evidence="13">3.2.1.-</ecNumber>
    </recommendedName>
</protein>
<dbReference type="GO" id="GO:0005975">
    <property type="term" value="P:carbohydrate metabolic process"/>
    <property type="evidence" value="ECO:0007669"/>
    <property type="project" value="InterPro"/>
</dbReference>
<dbReference type="PRINTS" id="PR00747">
    <property type="entry name" value="GLYHDRLASE47"/>
</dbReference>
<evidence type="ECO:0000256" key="13">
    <source>
        <dbReference type="RuleBase" id="RU361193"/>
    </source>
</evidence>
<evidence type="ECO:0000256" key="4">
    <source>
        <dbReference type="ARBA" id="ARBA00022729"/>
    </source>
</evidence>
<evidence type="ECO:0000256" key="3">
    <source>
        <dbReference type="ARBA" id="ARBA00007658"/>
    </source>
</evidence>
<dbReference type="GO" id="GO:0036503">
    <property type="term" value="P:ERAD pathway"/>
    <property type="evidence" value="ECO:0007669"/>
    <property type="project" value="UniProtKB-ARBA"/>
</dbReference>
<evidence type="ECO:0000256" key="5">
    <source>
        <dbReference type="ARBA" id="ARBA00022801"/>
    </source>
</evidence>
<dbReference type="HOGENOM" id="CLU_003818_0_2_1"/>
<evidence type="ECO:0000256" key="15">
    <source>
        <dbReference type="SAM" id="Phobius"/>
    </source>
</evidence>
<comment type="pathway">
    <text evidence="2">Protein modification; protein glycosylation.</text>
</comment>
<keyword evidence="4" id="KW-0732">Signal</keyword>
<dbReference type="InterPro" id="IPR050749">
    <property type="entry name" value="Glycosyl_Hydrolase_47"/>
</dbReference>
<keyword evidence="15" id="KW-0812">Transmembrane</keyword>
<keyword evidence="8 13" id="KW-0326">Glycosidase</keyword>
<dbReference type="KEGG" id="mlr:MELLADRAFT_73317"/>
<feature type="region of interest" description="Disordered" evidence="14">
    <location>
        <begin position="75"/>
        <end position="95"/>
    </location>
</feature>
<keyword evidence="11" id="KW-0479">Metal-binding</keyword>
<keyword evidence="15" id="KW-0472">Membrane</keyword>
<dbReference type="EC" id="3.2.1.-" evidence="13"/>
<dbReference type="STRING" id="747676.F4S6B3"/>
<name>F4S6B3_MELLP</name>
<evidence type="ECO:0000256" key="8">
    <source>
        <dbReference type="ARBA" id="ARBA00023295"/>
    </source>
</evidence>
<sequence length="555" mass="62638">MARSTSIKYEPLSMTSPTQDAYCIQTSPSQRKFATTRLILRAIACLCFLVSACLVITWTGIPRQPINYDNAIRTTKTSRPLQPPGPPQSDLSRQRQKQIRDSFQLAYANFVTYAGEHDEIRPVSLGHSDPRNGWGATTVDSMTTLFVMDLEEHLQAAINHTVHTDFTKSRVPGQHTSVFETNIRYLGGILSTYELTGANHTELLDKAVDIANELGVAWGGNSKIPHPSVSVDDNHAVLHHDTTLAEAGSLTLEFDRLSYWTGNDSYRFTADSTSRALMSNPQVFPGLHAQNIYLYNGLPQGDYVGWGGSSDSFYEYAVKYWQLIGDQAVDYVRYWQEAIISSRKHLLRWSEDRKHPYLTEYSANGGGTRNFMTHLACFAPGNWMLGGKLLEKDDVFALGLKLAETCYDSYNSTSSGLGPDKFSYDKSLVVLKGEFVMRPEVLESMWYAWRLTGDPVWQERAWLIFEAIERNCKVDGGYRGLRNVEQPGWGSIDSSESFVFAETFKYLYLMFSPRSHFSLDEWVFTTEAHPFKIRVSKDLPLTNLSNQTDSSNNQA</sequence>
<evidence type="ECO:0000256" key="2">
    <source>
        <dbReference type="ARBA" id="ARBA00004922"/>
    </source>
</evidence>
<organism evidence="17">
    <name type="scientific">Melampsora larici-populina (strain 98AG31 / pathotype 3-4-7)</name>
    <name type="common">Poplar leaf rust fungus</name>
    <dbReference type="NCBI Taxonomy" id="747676"/>
    <lineage>
        <taxon>Eukaryota</taxon>
        <taxon>Fungi</taxon>
        <taxon>Dikarya</taxon>
        <taxon>Basidiomycota</taxon>
        <taxon>Pucciniomycotina</taxon>
        <taxon>Pucciniomycetes</taxon>
        <taxon>Pucciniales</taxon>
        <taxon>Melampsoraceae</taxon>
        <taxon>Melampsora</taxon>
    </lineage>
</organism>
<dbReference type="GO" id="GO:0005783">
    <property type="term" value="C:endoplasmic reticulum"/>
    <property type="evidence" value="ECO:0007669"/>
    <property type="project" value="TreeGrafter"/>
</dbReference>
<dbReference type="GeneID" id="18932345"/>
<comment type="catalytic activity">
    <reaction evidence="10">
        <text>N(4)-(alpha-D-Man-(1-&gt;2)-alpha-D-Man-(1-&gt;2)-alpha-D-Man-(1-&gt;3)-[alpha-D-Man-(1-&gt;2)-alpha-D-Man-(1-&gt;3)-[alpha-D-Man-(1-&gt;2)-alpha-D-Man-(1-&gt;6)]-alpha-D-Man-(1-&gt;6)]-beta-D-Man-(1-&gt;4)-beta-D-GlcNAc-(1-&gt;4)-beta-D-GlcNAc)-L-asparaginyl-[protein] (N-glucan mannose isomer 9A1,2,3B1,2,3) + 4 H2O = N(4)-(alpha-D-Man-(1-&gt;3)-[alpha-D-Man-(1-&gt;3)-[alpha-D-Man-(1-&gt;6)]-alpha-D-Man-(1-&gt;6)]-beta-D-Man-(1-&gt;4)-beta-D-GlcNAc-(1-&gt;4)-beta-D-GlcNAc)-L-asparaginyl-[protein] (N-glucan mannose isomer 5A1,2) + 4 beta-D-mannose</text>
        <dbReference type="Rhea" id="RHEA:56008"/>
        <dbReference type="Rhea" id="RHEA-COMP:14356"/>
        <dbReference type="Rhea" id="RHEA-COMP:14367"/>
        <dbReference type="ChEBI" id="CHEBI:15377"/>
        <dbReference type="ChEBI" id="CHEBI:28563"/>
        <dbReference type="ChEBI" id="CHEBI:59087"/>
        <dbReference type="ChEBI" id="CHEBI:139493"/>
        <dbReference type="EC" id="3.2.1.113"/>
    </reaction>
</comment>
<comment type="catalytic activity">
    <reaction evidence="9">
        <text>N(4)-(alpha-D-Man-(1-&gt;2)-alpha-D-Man-(1-&gt;2)-alpha-D-Man-(1-&gt;3)-[alpha-D-Man-(1-&gt;3)-[alpha-D-Man-(1-&gt;2)-alpha-D-Man-(1-&gt;6)]-alpha-D-Man-(1-&gt;6)]-beta-D-Man-(1-&gt;4)-beta-D-GlcNAc-(1-&gt;4)-beta-D-GlcNAc)-L-asparaginyl-[protein] (N-glucan mannose isomer 8A1,2,3B1,3) + 3 H2O = N(4)-(alpha-D-Man-(1-&gt;3)-[alpha-D-Man-(1-&gt;3)-[alpha-D-Man-(1-&gt;6)]-alpha-D-Man-(1-&gt;6)]-beta-D-Man-(1-&gt;4)-beta-D-GlcNAc-(1-&gt;4)-beta-D-GlcNAc)-L-asparaginyl-[protein] (N-glucan mannose isomer 5A1,2) + 3 beta-D-mannose</text>
        <dbReference type="Rhea" id="RHEA:56028"/>
        <dbReference type="Rhea" id="RHEA-COMP:14358"/>
        <dbReference type="Rhea" id="RHEA-COMP:14367"/>
        <dbReference type="ChEBI" id="CHEBI:15377"/>
        <dbReference type="ChEBI" id="CHEBI:28563"/>
        <dbReference type="ChEBI" id="CHEBI:59087"/>
        <dbReference type="ChEBI" id="CHEBI:60628"/>
        <dbReference type="EC" id="3.2.1.113"/>
    </reaction>
</comment>
<dbReference type="OrthoDB" id="8118055at2759"/>
<dbReference type="SUPFAM" id="SSF48225">
    <property type="entry name" value="Seven-hairpin glycosidases"/>
    <property type="match status" value="1"/>
</dbReference>
<keyword evidence="6 12" id="KW-1015">Disulfide bond</keyword>
<proteinExistence type="inferred from homology"/>
<comment type="similarity">
    <text evidence="3 13">Belongs to the glycosyl hydrolase 47 family.</text>
</comment>
<evidence type="ECO:0000313" key="16">
    <source>
        <dbReference type="EMBL" id="EGF99828.1"/>
    </source>
</evidence>
<dbReference type="Pfam" id="PF01532">
    <property type="entry name" value="Glyco_hydro_47"/>
    <property type="match status" value="1"/>
</dbReference>
<dbReference type="GO" id="GO:0004571">
    <property type="term" value="F:mannosyl-oligosaccharide 1,2-alpha-mannosidase activity"/>
    <property type="evidence" value="ECO:0007669"/>
    <property type="project" value="UniProtKB-EC"/>
</dbReference>
<evidence type="ECO:0000256" key="1">
    <source>
        <dbReference type="ARBA" id="ARBA00001913"/>
    </source>
</evidence>
<keyword evidence="17" id="KW-1185">Reference proteome</keyword>
<dbReference type="Proteomes" id="UP000001072">
    <property type="component" value="Unassembled WGS sequence"/>
</dbReference>
<feature type="binding site" evidence="11">
    <location>
        <position position="526"/>
    </location>
    <ligand>
        <name>Ca(2+)</name>
        <dbReference type="ChEBI" id="CHEBI:29108"/>
    </ligand>
</feature>
<dbReference type="GO" id="GO:0005509">
    <property type="term" value="F:calcium ion binding"/>
    <property type="evidence" value="ECO:0007669"/>
    <property type="project" value="InterPro"/>
</dbReference>
<dbReference type="PANTHER" id="PTHR11742:SF101">
    <property type="entry name" value="MANNOSYL-OLIGOSACCHARIDE ALPHA-1,2-MANNOSIDASE 1B"/>
    <property type="match status" value="1"/>
</dbReference>
<comment type="cofactor">
    <cofactor evidence="1 11">
        <name>Ca(2+)</name>
        <dbReference type="ChEBI" id="CHEBI:29108"/>
    </cofactor>
</comment>
<evidence type="ECO:0000256" key="14">
    <source>
        <dbReference type="SAM" id="MobiDB-lite"/>
    </source>
</evidence>
<evidence type="ECO:0000256" key="6">
    <source>
        <dbReference type="ARBA" id="ARBA00023157"/>
    </source>
</evidence>
<gene>
    <name evidence="16" type="ORF">MELLADRAFT_73317</name>
</gene>
<dbReference type="eggNOG" id="KOG2204">
    <property type="taxonomic scope" value="Eukaryota"/>
</dbReference>
<dbReference type="AlphaFoldDB" id="F4S6B3"/>
<evidence type="ECO:0000256" key="12">
    <source>
        <dbReference type="PIRSR" id="PIRSR601382-3"/>
    </source>
</evidence>
<evidence type="ECO:0000256" key="9">
    <source>
        <dbReference type="ARBA" id="ARBA00047669"/>
    </source>
</evidence>
<keyword evidence="7" id="KW-0325">Glycoprotein</keyword>
<accession>F4S6B3</accession>
<dbReference type="Gene3D" id="1.50.10.10">
    <property type="match status" value="1"/>
</dbReference>
<reference evidence="17" key="1">
    <citation type="journal article" date="2011" name="Proc. Natl. Acad. Sci. U.S.A.">
        <title>Obligate biotrophy features unraveled by the genomic analysis of rust fungi.</title>
        <authorList>
            <person name="Duplessis S."/>
            <person name="Cuomo C.A."/>
            <person name="Lin Y.-C."/>
            <person name="Aerts A."/>
            <person name="Tisserant E."/>
            <person name="Veneault-Fourrey C."/>
            <person name="Joly D.L."/>
            <person name="Hacquard S."/>
            <person name="Amselem J."/>
            <person name="Cantarel B.L."/>
            <person name="Chiu R."/>
            <person name="Coutinho P.M."/>
            <person name="Feau N."/>
            <person name="Field M."/>
            <person name="Frey P."/>
            <person name="Gelhaye E."/>
            <person name="Goldberg J."/>
            <person name="Grabherr M.G."/>
            <person name="Kodira C.D."/>
            <person name="Kohler A."/>
            <person name="Kuees U."/>
            <person name="Lindquist E.A."/>
            <person name="Lucas S.M."/>
            <person name="Mago R."/>
            <person name="Mauceli E."/>
            <person name="Morin E."/>
            <person name="Murat C."/>
            <person name="Pangilinan J.L."/>
            <person name="Park R."/>
            <person name="Pearson M."/>
            <person name="Quesneville H."/>
            <person name="Rouhier N."/>
            <person name="Sakthikumar S."/>
            <person name="Salamov A.A."/>
            <person name="Schmutz J."/>
            <person name="Selles B."/>
            <person name="Shapiro H."/>
            <person name="Tanguay P."/>
            <person name="Tuskan G.A."/>
            <person name="Henrissat B."/>
            <person name="Van de Peer Y."/>
            <person name="Rouze P."/>
            <person name="Ellis J.G."/>
            <person name="Dodds P.N."/>
            <person name="Schein J.E."/>
            <person name="Zhong S."/>
            <person name="Hamelin R.C."/>
            <person name="Grigoriev I.V."/>
            <person name="Szabo L.J."/>
            <person name="Martin F."/>
        </authorList>
    </citation>
    <scope>NUCLEOTIDE SEQUENCE [LARGE SCALE GENOMIC DNA]</scope>
    <source>
        <strain evidence="17">98AG31 / pathotype 3-4-7</strain>
    </source>
</reference>
<dbReference type="VEuPathDB" id="FungiDB:MELLADRAFT_73317"/>
<dbReference type="InterPro" id="IPR001382">
    <property type="entry name" value="Glyco_hydro_47"/>
</dbReference>
<dbReference type="RefSeq" id="XP_007416907.1">
    <property type="nucleotide sequence ID" value="XM_007416845.1"/>
</dbReference>
<dbReference type="EMBL" id="GL883154">
    <property type="protein sequence ID" value="EGF99828.1"/>
    <property type="molecule type" value="Genomic_DNA"/>
</dbReference>
<feature type="disulfide bond" evidence="12">
    <location>
        <begin position="377"/>
        <end position="406"/>
    </location>
</feature>
<dbReference type="InterPro" id="IPR036026">
    <property type="entry name" value="Seven-hairpin_glycosidases"/>
</dbReference>